<feature type="binding site" evidence="9">
    <location>
        <position position="139"/>
    </location>
    <ligand>
        <name>Zn(2+)</name>
        <dbReference type="ChEBI" id="CHEBI:29105"/>
        <note>catalytic</note>
    </ligand>
</feature>
<dbReference type="PANTHER" id="PTHR43126:SF1">
    <property type="entry name" value="D-ALANYL-D-ALANINE DIPEPTIDASE"/>
    <property type="match status" value="1"/>
</dbReference>
<dbReference type="InterPro" id="IPR009045">
    <property type="entry name" value="Zn_M74/Hedgehog-like"/>
</dbReference>
<dbReference type="CDD" id="cd14817">
    <property type="entry name" value="D-Ala-D-Ala_dipeptidase_VanX"/>
    <property type="match status" value="1"/>
</dbReference>
<name>A0ABZ1C925_9BACT</name>
<dbReference type="PANTHER" id="PTHR43126">
    <property type="entry name" value="D-ALANYL-D-ALANINE DIPEPTIDASE"/>
    <property type="match status" value="1"/>
</dbReference>
<reference evidence="11 12" key="2">
    <citation type="submission" date="2023-12" db="EMBL/GenBank/DDBJ databases">
        <title>Description of an unclassified Opitutus bacterium of Verrucomicrobiota.</title>
        <authorList>
            <person name="Zhang D.-F."/>
        </authorList>
    </citation>
    <scope>NUCLEOTIDE SEQUENCE [LARGE SCALE GENOMIC DNA]</scope>
    <source>
        <strain evidence="11 12">WL0086</strain>
    </source>
</reference>
<dbReference type="Gene3D" id="3.30.1380.10">
    <property type="match status" value="1"/>
</dbReference>
<dbReference type="InterPro" id="IPR000755">
    <property type="entry name" value="A_A_dipeptidase"/>
</dbReference>
<evidence type="ECO:0000313" key="11">
    <source>
        <dbReference type="EMBL" id="WRQ87860.1"/>
    </source>
</evidence>
<dbReference type="Pfam" id="PF01427">
    <property type="entry name" value="Peptidase_M15"/>
    <property type="match status" value="1"/>
</dbReference>
<keyword evidence="2 9" id="KW-0645">Protease</keyword>
<comment type="catalytic activity">
    <reaction evidence="1 9 10">
        <text>D-alanyl-D-alanine + H2O = 2 D-alanine</text>
        <dbReference type="Rhea" id="RHEA:20661"/>
        <dbReference type="ChEBI" id="CHEBI:15377"/>
        <dbReference type="ChEBI" id="CHEBI:57416"/>
        <dbReference type="ChEBI" id="CHEBI:57822"/>
        <dbReference type="EC" id="3.4.13.22"/>
    </reaction>
</comment>
<dbReference type="Proteomes" id="UP000738431">
    <property type="component" value="Chromosome"/>
</dbReference>
<keyword evidence="3 9" id="KW-0479">Metal-binding</keyword>
<dbReference type="EC" id="3.4.13.22" evidence="9 10"/>
<keyword evidence="6 9" id="KW-0224">Dipeptidase</keyword>
<comment type="function">
    <text evidence="9 10">Catalyzes hydrolysis of the D-alanyl-D-alanine dipeptide.</text>
</comment>
<dbReference type="HAMAP" id="MF_01924">
    <property type="entry name" value="A_A_dipeptidase"/>
    <property type="match status" value="1"/>
</dbReference>
<keyword evidence="8 10" id="KW-0961">Cell wall biogenesis/degradation</keyword>
<dbReference type="PIRSF" id="PIRSF026671">
    <property type="entry name" value="AA_dipeptidase"/>
    <property type="match status" value="1"/>
</dbReference>
<evidence type="ECO:0000256" key="10">
    <source>
        <dbReference type="PIRNR" id="PIRNR026671"/>
    </source>
</evidence>
<gene>
    <name evidence="11" type="ORF">K1X11_000465</name>
</gene>
<keyword evidence="12" id="KW-1185">Reference proteome</keyword>
<reference evidence="11 12" key="1">
    <citation type="submission" date="2021-08" db="EMBL/GenBank/DDBJ databases">
        <authorList>
            <person name="Zhang D."/>
            <person name="Zhang A."/>
            <person name="Wang L."/>
        </authorList>
    </citation>
    <scope>NUCLEOTIDE SEQUENCE [LARGE SCALE GENOMIC DNA]</scope>
    <source>
        <strain evidence="11 12">WL0086</strain>
    </source>
</reference>
<evidence type="ECO:0000256" key="3">
    <source>
        <dbReference type="ARBA" id="ARBA00022723"/>
    </source>
</evidence>
<feature type="binding site" evidence="9">
    <location>
        <position position="146"/>
    </location>
    <ligand>
        <name>Zn(2+)</name>
        <dbReference type="ChEBI" id="CHEBI:29105"/>
        <note>catalytic</note>
    </ligand>
</feature>
<protein>
    <recommendedName>
        <fullName evidence="9 10">D-alanyl-D-alanine dipeptidase</fullName>
        <shortName evidence="9 10">D-Ala-D-Ala dipeptidase</shortName>
        <ecNumber evidence="9 10">3.4.13.22</ecNumber>
    </recommendedName>
</protein>
<keyword evidence="4 9" id="KW-0378">Hydrolase</keyword>
<accession>A0ABZ1C925</accession>
<feature type="site" description="Transition state stabilizer" evidence="9">
    <location>
        <position position="94"/>
    </location>
</feature>
<feature type="active site" description="Proton donor/acceptor" evidence="9">
    <location>
        <position position="207"/>
    </location>
</feature>
<feature type="binding site" evidence="9">
    <location>
        <position position="210"/>
    </location>
    <ligand>
        <name>Zn(2+)</name>
        <dbReference type="ChEBI" id="CHEBI:29105"/>
        <note>catalytic</note>
    </ligand>
</feature>
<evidence type="ECO:0000256" key="8">
    <source>
        <dbReference type="ARBA" id="ARBA00023316"/>
    </source>
</evidence>
<evidence type="ECO:0000256" key="1">
    <source>
        <dbReference type="ARBA" id="ARBA00001362"/>
    </source>
</evidence>
<evidence type="ECO:0000256" key="9">
    <source>
        <dbReference type="HAMAP-Rule" id="MF_01924"/>
    </source>
</evidence>
<comment type="cofactor">
    <cofactor evidence="9">
        <name>Zn(2+)</name>
        <dbReference type="ChEBI" id="CHEBI:29105"/>
    </cofactor>
    <text evidence="9">Binds 1 zinc ion per subunit.</text>
</comment>
<dbReference type="RefSeq" id="WP_221029098.1">
    <property type="nucleotide sequence ID" value="NZ_CP139781.1"/>
</dbReference>
<evidence type="ECO:0000256" key="4">
    <source>
        <dbReference type="ARBA" id="ARBA00022801"/>
    </source>
</evidence>
<sequence>MLGTLGVVLAGTSCRADDGEVGSLPAGFVRLAEVAPTVQQEPRYATADNFVGEPIHGYEAPTVVLTVPAAQSLRAVQQALLEQGLSLKVFDAYRPQRAVLHFVRWARDEDDQRTKATYYPDVPKAELFERGYIALESGHSRGSTVDVSLLRRVADGTWQELPMGTPFDFFGPESASSSEAVSAEAQANRKRLRAVMEKHGWIAYEAEWWHFTLRDEPYPETYFDFVVR</sequence>
<comment type="similarity">
    <text evidence="9 10">Belongs to the peptidase M15D family.</text>
</comment>
<dbReference type="SUPFAM" id="SSF55166">
    <property type="entry name" value="Hedgehog/DD-peptidase"/>
    <property type="match status" value="1"/>
</dbReference>
<organism evidence="11 12">
    <name type="scientific">Actomonas aquatica</name>
    <dbReference type="NCBI Taxonomy" id="2866162"/>
    <lineage>
        <taxon>Bacteria</taxon>
        <taxon>Pseudomonadati</taxon>
        <taxon>Verrucomicrobiota</taxon>
        <taxon>Opitutia</taxon>
        <taxon>Opitutales</taxon>
        <taxon>Opitutaceae</taxon>
        <taxon>Actomonas</taxon>
    </lineage>
</organism>
<evidence type="ECO:0000256" key="7">
    <source>
        <dbReference type="ARBA" id="ARBA00023049"/>
    </source>
</evidence>
<dbReference type="EMBL" id="CP139781">
    <property type="protein sequence ID" value="WRQ87860.1"/>
    <property type="molecule type" value="Genomic_DNA"/>
</dbReference>
<keyword evidence="5 9" id="KW-0862">Zinc</keyword>
<keyword evidence="7 9" id="KW-0482">Metalloprotease</keyword>
<proteinExistence type="inferred from homology"/>
<evidence type="ECO:0000313" key="12">
    <source>
        <dbReference type="Proteomes" id="UP000738431"/>
    </source>
</evidence>
<evidence type="ECO:0000256" key="2">
    <source>
        <dbReference type="ARBA" id="ARBA00022670"/>
    </source>
</evidence>
<evidence type="ECO:0000256" key="5">
    <source>
        <dbReference type="ARBA" id="ARBA00022833"/>
    </source>
</evidence>
<evidence type="ECO:0000256" key="6">
    <source>
        <dbReference type="ARBA" id="ARBA00022997"/>
    </source>
</evidence>